<keyword evidence="2" id="KW-0808">Transferase</keyword>
<evidence type="ECO:0000313" key="6">
    <source>
        <dbReference type="Proteomes" id="UP000229740"/>
    </source>
</evidence>
<dbReference type="Pfam" id="PF00198">
    <property type="entry name" value="2-oxoacid_dh"/>
    <property type="match status" value="1"/>
</dbReference>
<evidence type="ECO:0000256" key="1">
    <source>
        <dbReference type="ARBA" id="ARBA00001938"/>
    </source>
</evidence>
<evidence type="ECO:0000256" key="2">
    <source>
        <dbReference type="ARBA" id="ARBA00022679"/>
    </source>
</evidence>
<evidence type="ECO:0000256" key="3">
    <source>
        <dbReference type="ARBA" id="ARBA00023315"/>
    </source>
</evidence>
<dbReference type="EMBL" id="PDPS01000037">
    <property type="protein sequence ID" value="PID56191.1"/>
    <property type="molecule type" value="Genomic_DNA"/>
</dbReference>
<name>A0A2G6E361_9BACT</name>
<dbReference type="Gene3D" id="3.30.559.10">
    <property type="entry name" value="Chloramphenicol acetyltransferase-like domain"/>
    <property type="match status" value="1"/>
</dbReference>
<dbReference type="InterPro" id="IPR050743">
    <property type="entry name" value="2-oxoacid_DH_E2_comp"/>
</dbReference>
<protein>
    <recommendedName>
        <fullName evidence="4">2-oxoacid dehydrogenase acyltransferase catalytic domain-containing protein</fullName>
    </recommendedName>
</protein>
<dbReference type="GO" id="GO:0016407">
    <property type="term" value="F:acetyltransferase activity"/>
    <property type="evidence" value="ECO:0007669"/>
    <property type="project" value="TreeGrafter"/>
</dbReference>
<organism evidence="5 6">
    <name type="scientific">candidate division KSB3 bacterium</name>
    <dbReference type="NCBI Taxonomy" id="2044937"/>
    <lineage>
        <taxon>Bacteria</taxon>
        <taxon>candidate division KSB3</taxon>
    </lineage>
</organism>
<dbReference type="PANTHER" id="PTHR43178:SF5">
    <property type="entry name" value="LIPOAMIDE ACYLTRANSFERASE COMPONENT OF BRANCHED-CHAIN ALPHA-KETO ACID DEHYDROGENASE COMPLEX, MITOCHONDRIAL"/>
    <property type="match status" value="1"/>
</dbReference>
<dbReference type="InterPro" id="IPR001078">
    <property type="entry name" value="2-oxoacid_DH_actylTfrase"/>
</dbReference>
<evidence type="ECO:0000313" key="5">
    <source>
        <dbReference type="EMBL" id="PID56191.1"/>
    </source>
</evidence>
<reference evidence="5 6" key="1">
    <citation type="submission" date="2017-10" db="EMBL/GenBank/DDBJ databases">
        <title>Novel microbial diversity and functional potential in the marine mammal oral microbiome.</title>
        <authorList>
            <person name="Dudek N.K."/>
            <person name="Sun C.L."/>
            <person name="Burstein D."/>
            <person name="Kantor R.S."/>
            <person name="Aliaga Goltsman D.S."/>
            <person name="Bik E.M."/>
            <person name="Thomas B.C."/>
            <person name="Banfield J.F."/>
            <person name="Relman D.A."/>
        </authorList>
    </citation>
    <scope>NUCLEOTIDE SEQUENCE [LARGE SCALE GENOMIC DNA]</scope>
    <source>
        <strain evidence="5">DOLZORAL124_49_17</strain>
    </source>
</reference>
<evidence type="ECO:0000259" key="4">
    <source>
        <dbReference type="Pfam" id="PF00198"/>
    </source>
</evidence>
<dbReference type="SUPFAM" id="SSF52777">
    <property type="entry name" value="CoA-dependent acyltransferases"/>
    <property type="match status" value="1"/>
</dbReference>
<gene>
    <name evidence="5" type="ORF">CSB45_12500</name>
</gene>
<comment type="caution">
    <text evidence="5">The sequence shown here is derived from an EMBL/GenBank/DDBJ whole genome shotgun (WGS) entry which is preliminary data.</text>
</comment>
<dbReference type="GO" id="GO:0031405">
    <property type="term" value="F:lipoic acid binding"/>
    <property type="evidence" value="ECO:0007669"/>
    <property type="project" value="TreeGrafter"/>
</dbReference>
<dbReference type="GO" id="GO:0005737">
    <property type="term" value="C:cytoplasm"/>
    <property type="evidence" value="ECO:0007669"/>
    <property type="project" value="TreeGrafter"/>
</dbReference>
<keyword evidence="3" id="KW-0012">Acyltransferase</keyword>
<accession>A0A2G6E361</accession>
<feature type="domain" description="2-oxoacid dehydrogenase acyltransferase catalytic" evidence="4">
    <location>
        <begin position="51"/>
        <end position="228"/>
    </location>
</feature>
<dbReference type="Proteomes" id="UP000229740">
    <property type="component" value="Unassembled WGS sequence"/>
</dbReference>
<proteinExistence type="predicted"/>
<sequence length="228" mass="24823">MVELNEARVHAGDIITLSHLQDRPGRQSVQYAQVPLPFDLSIEVNASTMLAEINAWQEEKRPSLTVFLAQGAAKALRAFPLLNATFVSEDSLKLHSSVNIAIAVDSAAGLVFPVLEDVNNRPIADLETSLKALSEQASRGSLSSEDMHESTFSLHNLGMFGICDFRAPIYAPQTASLAVGTIDYRLVMTGNRIINLPVFKVKLSCDPRVIDMAMAAGFLAKLKDVLEE</sequence>
<dbReference type="PANTHER" id="PTHR43178">
    <property type="entry name" value="DIHYDROLIPOAMIDE ACETYLTRANSFERASE COMPONENT OF PYRUVATE DEHYDROGENASE COMPLEX"/>
    <property type="match status" value="1"/>
</dbReference>
<comment type="cofactor">
    <cofactor evidence="1">
        <name>(R)-lipoate</name>
        <dbReference type="ChEBI" id="CHEBI:83088"/>
    </cofactor>
</comment>
<dbReference type="AlphaFoldDB" id="A0A2G6E361"/>
<dbReference type="InterPro" id="IPR023213">
    <property type="entry name" value="CAT-like_dom_sf"/>
</dbReference>